<dbReference type="OrthoDB" id="596403at2"/>
<keyword evidence="1" id="KW-0812">Transmembrane</keyword>
<dbReference type="InterPro" id="IPR052894">
    <property type="entry name" value="AsmA-related"/>
</dbReference>
<protein>
    <submittedName>
        <fullName evidence="2">Uncharacterized protein</fullName>
    </submittedName>
</protein>
<dbReference type="PANTHER" id="PTHR30441:SF8">
    <property type="entry name" value="DUF748 DOMAIN-CONTAINING PROTEIN"/>
    <property type="match status" value="1"/>
</dbReference>
<evidence type="ECO:0000313" key="3">
    <source>
        <dbReference type="Proteomes" id="UP000245429"/>
    </source>
</evidence>
<dbReference type="KEGG" id="fse:DI487_10535"/>
<accession>A0A2U8QVM3</accession>
<dbReference type="Proteomes" id="UP000245429">
    <property type="component" value="Chromosome"/>
</dbReference>
<keyword evidence="1" id="KW-1133">Transmembrane helix</keyword>
<dbReference type="PANTHER" id="PTHR30441">
    <property type="entry name" value="DUF748 DOMAIN-CONTAINING PROTEIN"/>
    <property type="match status" value="1"/>
</dbReference>
<evidence type="ECO:0000313" key="2">
    <source>
        <dbReference type="EMBL" id="AWM14247.1"/>
    </source>
</evidence>
<keyword evidence="3" id="KW-1185">Reference proteome</keyword>
<reference evidence="2 3" key="1">
    <citation type="submission" date="2018-05" db="EMBL/GenBank/DDBJ databases">
        <title>Flavobacterium sp. MEBiC07310.</title>
        <authorList>
            <person name="Baek K."/>
        </authorList>
    </citation>
    <scope>NUCLEOTIDE SEQUENCE [LARGE SCALE GENOMIC DNA]</scope>
    <source>
        <strain evidence="2 3">MEBiC07310</strain>
    </source>
</reference>
<dbReference type="GO" id="GO:0005886">
    <property type="term" value="C:plasma membrane"/>
    <property type="evidence" value="ECO:0007669"/>
    <property type="project" value="TreeGrafter"/>
</dbReference>
<proteinExistence type="predicted"/>
<evidence type="ECO:0000256" key="1">
    <source>
        <dbReference type="SAM" id="Phobius"/>
    </source>
</evidence>
<dbReference type="EMBL" id="CP029463">
    <property type="protein sequence ID" value="AWM14247.1"/>
    <property type="molecule type" value="Genomic_DNA"/>
</dbReference>
<organism evidence="2 3">
    <name type="scientific">Flavobacterium sediminis</name>
    <dbReference type="NCBI Taxonomy" id="2201181"/>
    <lineage>
        <taxon>Bacteria</taxon>
        <taxon>Pseudomonadati</taxon>
        <taxon>Bacteroidota</taxon>
        <taxon>Flavobacteriia</taxon>
        <taxon>Flavobacteriales</taxon>
        <taxon>Flavobacteriaceae</taxon>
        <taxon>Flavobacterium</taxon>
    </lineage>
</organism>
<name>A0A2U8QVM3_9FLAO</name>
<gene>
    <name evidence="2" type="ORF">DI487_10535</name>
</gene>
<feature type="transmembrane region" description="Helical" evidence="1">
    <location>
        <begin position="12"/>
        <end position="33"/>
    </location>
</feature>
<keyword evidence="1" id="KW-0472">Membrane</keyword>
<dbReference type="RefSeq" id="WP_109569607.1">
    <property type="nucleotide sequence ID" value="NZ_CP029463.1"/>
</dbReference>
<dbReference type="AlphaFoldDB" id="A0A2U8QVM3"/>
<dbReference type="GO" id="GO:0090313">
    <property type="term" value="P:regulation of protein targeting to membrane"/>
    <property type="evidence" value="ECO:0007669"/>
    <property type="project" value="TreeGrafter"/>
</dbReference>
<sequence length="997" mass="111822">MKTPKEKTLKIVKIFLISFSSLILILLAFPFVFTNTITQKVKVTANTHLNGELNFKDSNLSFFKHFPSLTLTLNELNLNGSEPFKKQSLVNAKEVSLGINVFSLILGQETEIDEIYLDDAKINIQVNRFGEANYNVYKSNADTTQTSSDEGQLKLKRIIIKNSELVYNDKSAKMKIVLKGLNYRGTGDLQNANFDLKTRAQIDQLSLTYDKKEYLKDKKVKADLITKINTNSLSFLFEKNDLIINKLPIEFSGFFDFISNGYKMDFKVKTTNSNLEDLFSALPPEFGKWVKDTKTKGKTDAAFNLTGDYIVSENKQPEIDFAINVRDGYIKHQNAPFPIENLYLNLETKLPNLDVSQLEVKLDSLYFDVNKNNLSAILKSSGFGDVMKIDSRIKSNLDLGFVSSALQIPNFELGGKLIADIVANGNYNARKRLFPKAKGTFNWENGTIKTTYYPNAIQNIQLDAKLNNPSGYFKDASLDITKGHFTFENEPFQLAAHFQNFDDVAYNIAANGTLNVGKIYQVFKVDGIDVNGKITANISLKGKQSDATGGNYAKLENKGTLSVQKIATRTTFLPLPFVIENGTFIFNQDNLNFNDFKGKYGSSDVSMNGYFQNAINFFLSDREVLKGNFKLNSTLLNTNEFFFTKEIQTQTESKKEKNIESTINQVMEVPTNLDLGFDLDARKLVYEDINIENITGKVTIQNGKIALNNGKLNIIDASALMNGSYENTGTQKANFDFKMKAAEFDIKRAYNEIKLFRELASSAENAEGIIGMDYAIKGVLNNKMEPIMPSLEGGGEITVKKVKMNNFRLMNVVSEKTEYSSLKDPDLSEIIIKSTIKNNIINIERFKAKVSLFRLRFEGQTSFDGNLNLKMRIGLPPLGIIGIPIKVTGTQDEPKIQLGKKTEDLEETIYDENAPENNTITPLQETIAPVADSTAGKEPLKTTVKDTLIHPLQKDSIQTDTATVKTLLNTAINDTIPLENIKSDSIYQLQPKKDSIR</sequence>